<sequence length="194" mass="21988">AILKSTVDGLQYFDTYVDDATALTNSLEADRHCTQEVARLDRLAGQREDPKKGSMAAVFLTSGTDRADRELQERLRRIATIAKFAGLGARRRMAMVRATMSLWRWGAPWVMADDTDLHGMRCDIEKTITGRQRHWAWRRGGAFWLTTDKGWLVEPFAVQFSVLVRCLVEAACSEGAARTVERAWAHLHEQEQHG</sequence>
<proteinExistence type="predicted"/>
<reference evidence="1" key="1">
    <citation type="submission" date="2023-10" db="EMBL/GenBank/DDBJ databases">
        <authorList>
            <person name="Chen Y."/>
            <person name="Shah S."/>
            <person name="Dougan E. K."/>
            <person name="Thang M."/>
            <person name="Chan C."/>
        </authorList>
    </citation>
    <scope>NUCLEOTIDE SEQUENCE [LARGE SCALE GENOMIC DNA]</scope>
</reference>
<comment type="caution">
    <text evidence="1">The sequence shown here is derived from an EMBL/GenBank/DDBJ whole genome shotgun (WGS) entry which is preliminary data.</text>
</comment>
<feature type="non-terminal residue" evidence="1">
    <location>
        <position position="1"/>
    </location>
</feature>
<evidence type="ECO:0000313" key="1">
    <source>
        <dbReference type="EMBL" id="CAK0878319.1"/>
    </source>
</evidence>
<dbReference type="EMBL" id="CAUYUJ010017837">
    <property type="protein sequence ID" value="CAK0878319.1"/>
    <property type="molecule type" value="Genomic_DNA"/>
</dbReference>
<name>A0ABN9VXE2_9DINO</name>
<gene>
    <name evidence="1" type="ORF">PCOR1329_LOCUS62117</name>
</gene>
<evidence type="ECO:0000313" key="2">
    <source>
        <dbReference type="Proteomes" id="UP001189429"/>
    </source>
</evidence>
<protein>
    <submittedName>
        <fullName evidence="1">Uncharacterized protein</fullName>
    </submittedName>
</protein>
<accession>A0ABN9VXE2</accession>
<dbReference type="Proteomes" id="UP001189429">
    <property type="component" value="Unassembled WGS sequence"/>
</dbReference>
<organism evidence="1 2">
    <name type="scientific">Prorocentrum cordatum</name>
    <dbReference type="NCBI Taxonomy" id="2364126"/>
    <lineage>
        <taxon>Eukaryota</taxon>
        <taxon>Sar</taxon>
        <taxon>Alveolata</taxon>
        <taxon>Dinophyceae</taxon>
        <taxon>Prorocentrales</taxon>
        <taxon>Prorocentraceae</taxon>
        <taxon>Prorocentrum</taxon>
    </lineage>
</organism>
<keyword evidence="2" id="KW-1185">Reference proteome</keyword>
<feature type="non-terminal residue" evidence="1">
    <location>
        <position position="194"/>
    </location>
</feature>